<sequence length="214" mass="23711">MSRQFISVTGSNCTFTVPLTSSGTLQLEVLQCLFSNNVCGLKYLNENALNNESEPSYIFVFFDELNNCLIEPPGGWTNKKFEVVYRSDVGPFKFKIGRHYTTASFLGQYKALYYLFGPGKKVESTSTANDSTARTARLISGRGAGASTARKSIGPTVSTNITLSGRQPTFVIEKFLEKHLRYTKKRIVYHPSEITLCLAAENAFKSITKTSLAL</sequence>
<evidence type="ECO:0000313" key="1">
    <source>
        <dbReference type="Proteomes" id="UP000887560"/>
    </source>
</evidence>
<dbReference type="AlphaFoldDB" id="A0A915NGV2"/>
<keyword evidence="1" id="KW-1185">Reference proteome</keyword>
<reference evidence="2" key="1">
    <citation type="submission" date="2022-11" db="UniProtKB">
        <authorList>
            <consortium name="WormBaseParasite"/>
        </authorList>
    </citation>
    <scope>IDENTIFICATION</scope>
</reference>
<name>A0A915NGV2_9BILA</name>
<accession>A0A915NGV2</accession>
<evidence type="ECO:0000313" key="2">
    <source>
        <dbReference type="WBParaSite" id="scf7180000418554.g2562"/>
    </source>
</evidence>
<dbReference type="WBParaSite" id="scf7180000418554.g2562">
    <property type="protein sequence ID" value="scf7180000418554.g2562"/>
    <property type="gene ID" value="scf7180000418554.g2562"/>
</dbReference>
<protein>
    <submittedName>
        <fullName evidence="2">TAR DNA-binding protein 43 N-terminal domain-containing protein</fullName>
    </submittedName>
</protein>
<proteinExistence type="predicted"/>
<organism evidence="1 2">
    <name type="scientific">Meloidogyne floridensis</name>
    <dbReference type="NCBI Taxonomy" id="298350"/>
    <lineage>
        <taxon>Eukaryota</taxon>
        <taxon>Metazoa</taxon>
        <taxon>Ecdysozoa</taxon>
        <taxon>Nematoda</taxon>
        <taxon>Chromadorea</taxon>
        <taxon>Rhabditida</taxon>
        <taxon>Tylenchina</taxon>
        <taxon>Tylenchomorpha</taxon>
        <taxon>Tylenchoidea</taxon>
        <taxon>Meloidogynidae</taxon>
        <taxon>Meloidogyninae</taxon>
        <taxon>Meloidogyne</taxon>
    </lineage>
</organism>
<dbReference type="Proteomes" id="UP000887560">
    <property type="component" value="Unplaced"/>
</dbReference>